<feature type="region of interest" description="Disordered" evidence="1">
    <location>
        <begin position="148"/>
        <end position="277"/>
    </location>
</feature>
<feature type="region of interest" description="Disordered" evidence="1">
    <location>
        <begin position="26"/>
        <end position="49"/>
    </location>
</feature>
<feature type="compositionally biased region" description="Basic and acidic residues" evidence="1">
    <location>
        <begin position="257"/>
        <end position="268"/>
    </location>
</feature>
<dbReference type="EMBL" id="NAJN01001289">
    <property type="protein sequence ID" value="TKA64276.1"/>
    <property type="molecule type" value="Genomic_DNA"/>
</dbReference>
<evidence type="ECO:0000256" key="1">
    <source>
        <dbReference type="SAM" id="MobiDB-lite"/>
    </source>
</evidence>
<comment type="caution">
    <text evidence="2">The sequence shown here is derived from an EMBL/GenBank/DDBJ whole genome shotgun (WGS) entry which is preliminary data.</text>
</comment>
<feature type="compositionally biased region" description="Polar residues" evidence="1">
    <location>
        <begin position="32"/>
        <end position="41"/>
    </location>
</feature>
<feature type="compositionally biased region" description="Basic and acidic residues" evidence="1">
    <location>
        <begin position="233"/>
        <end position="248"/>
    </location>
</feature>
<name>A0A4U0WPD1_9PEZI</name>
<reference evidence="2 3" key="1">
    <citation type="submission" date="2017-03" db="EMBL/GenBank/DDBJ databases">
        <title>Genomes of endolithic fungi from Antarctica.</title>
        <authorList>
            <person name="Coleine C."/>
            <person name="Masonjones S."/>
            <person name="Stajich J.E."/>
        </authorList>
    </citation>
    <scope>NUCLEOTIDE SEQUENCE [LARGE SCALE GENOMIC DNA]</scope>
    <source>
        <strain evidence="2 3">CCFEE 5187</strain>
    </source>
</reference>
<feature type="compositionally biased region" description="Low complexity" evidence="1">
    <location>
        <begin position="150"/>
        <end position="160"/>
    </location>
</feature>
<feature type="compositionally biased region" description="Low complexity" evidence="1">
    <location>
        <begin position="191"/>
        <end position="202"/>
    </location>
</feature>
<dbReference type="AlphaFoldDB" id="A0A4U0WPD1"/>
<evidence type="ECO:0000313" key="3">
    <source>
        <dbReference type="Proteomes" id="UP000308768"/>
    </source>
</evidence>
<evidence type="ECO:0000313" key="2">
    <source>
        <dbReference type="EMBL" id="TKA64276.1"/>
    </source>
</evidence>
<proteinExistence type="predicted"/>
<dbReference type="STRING" id="331657.A0A4U0WPD1"/>
<gene>
    <name evidence="2" type="ORF">B0A49_06589</name>
</gene>
<dbReference type="Proteomes" id="UP000308768">
    <property type="component" value="Unassembled WGS sequence"/>
</dbReference>
<sequence>MEEGDVSEPVVAQKWREEPEAYDVIRIPDCGSNDSSTTSTKQRAKRKDGEIATTFHRCPSDSALARVHKEKRKMRNQKRSIAISQVHSDASLVEVKEAPEAPHIISLPLRPLSPQRQASFSAPGPPQGWSTLFHTELRLLSPIAEPTALSSHSSSPIRWRSPPPALHDPSTMDSSSAFVAEGPTPDALMTNSPPVSLSSLNNADEDDGTGINGIGYRPTPAVAYARSQRRKMQVHEWKVREAREARGRRMERRKGHGGFEDREDERQERKKRIVRFA</sequence>
<accession>A0A4U0WPD1</accession>
<keyword evidence="3" id="KW-1185">Reference proteome</keyword>
<protein>
    <submittedName>
        <fullName evidence="2">Uncharacterized protein</fullName>
    </submittedName>
</protein>
<organism evidence="2 3">
    <name type="scientific">Cryomyces minteri</name>
    <dbReference type="NCBI Taxonomy" id="331657"/>
    <lineage>
        <taxon>Eukaryota</taxon>
        <taxon>Fungi</taxon>
        <taxon>Dikarya</taxon>
        <taxon>Ascomycota</taxon>
        <taxon>Pezizomycotina</taxon>
        <taxon>Dothideomycetes</taxon>
        <taxon>Dothideomycetes incertae sedis</taxon>
        <taxon>Cryomyces</taxon>
    </lineage>
</organism>